<evidence type="ECO:0000256" key="11">
    <source>
        <dbReference type="ARBA" id="ARBA00049244"/>
    </source>
</evidence>
<evidence type="ECO:0000256" key="4">
    <source>
        <dbReference type="ARBA" id="ARBA00022679"/>
    </source>
</evidence>
<dbReference type="FunFam" id="1.10.150.20:FF:000003">
    <property type="entry name" value="DNA polymerase I"/>
    <property type="match status" value="1"/>
</dbReference>
<dbReference type="RefSeq" id="WP_013009750.1">
    <property type="nucleotide sequence ID" value="NC_013943.1"/>
</dbReference>
<organism evidence="14 15">
    <name type="scientific">Denitrovibrio acetiphilus (strain DSM 12809 / NBRC 114555 / N2460)</name>
    <dbReference type="NCBI Taxonomy" id="522772"/>
    <lineage>
        <taxon>Bacteria</taxon>
        <taxon>Pseudomonadati</taxon>
        <taxon>Deferribacterota</taxon>
        <taxon>Deferribacteres</taxon>
        <taxon>Deferribacterales</taxon>
        <taxon>Geovibrionaceae</taxon>
        <taxon>Denitrovibrio</taxon>
    </lineage>
</organism>
<evidence type="ECO:0000256" key="5">
    <source>
        <dbReference type="ARBA" id="ARBA00022695"/>
    </source>
</evidence>
<dbReference type="SMART" id="SM00482">
    <property type="entry name" value="POLAc"/>
    <property type="match status" value="1"/>
</dbReference>
<dbReference type="HOGENOM" id="CLU_004675_0_0_0"/>
<dbReference type="Pfam" id="PF02739">
    <property type="entry name" value="5_3_exonuc_N"/>
    <property type="match status" value="1"/>
</dbReference>
<dbReference type="CDD" id="cd08637">
    <property type="entry name" value="DNA_pol_A_pol_I_C"/>
    <property type="match status" value="1"/>
</dbReference>
<evidence type="ECO:0000256" key="1">
    <source>
        <dbReference type="ARBA" id="ARBA00007705"/>
    </source>
</evidence>
<dbReference type="GO" id="GO:0003887">
    <property type="term" value="F:DNA-directed DNA polymerase activity"/>
    <property type="evidence" value="ECO:0007669"/>
    <property type="project" value="UniProtKB-KW"/>
</dbReference>
<dbReference type="GO" id="GO:0003677">
    <property type="term" value="F:DNA binding"/>
    <property type="evidence" value="ECO:0007669"/>
    <property type="project" value="UniProtKB-KW"/>
</dbReference>
<dbReference type="PANTHER" id="PTHR10133:SF27">
    <property type="entry name" value="DNA POLYMERASE NU"/>
    <property type="match status" value="1"/>
</dbReference>
<evidence type="ECO:0000259" key="12">
    <source>
        <dbReference type="SMART" id="SM00475"/>
    </source>
</evidence>
<comment type="similarity">
    <text evidence="1">Belongs to the DNA polymerase type-A family.</text>
</comment>
<dbReference type="GO" id="GO:0008409">
    <property type="term" value="F:5'-3' exonuclease activity"/>
    <property type="evidence" value="ECO:0007669"/>
    <property type="project" value="InterPro"/>
</dbReference>
<dbReference type="Gene3D" id="3.30.70.370">
    <property type="match status" value="1"/>
</dbReference>
<dbReference type="GO" id="GO:0006302">
    <property type="term" value="P:double-strand break repair"/>
    <property type="evidence" value="ECO:0007669"/>
    <property type="project" value="TreeGrafter"/>
</dbReference>
<keyword evidence="7" id="KW-0227">DNA damage</keyword>
<dbReference type="InterPro" id="IPR002298">
    <property type="entry name" value="DNA_polymerase_A"/>
</dbReference>
<dbReference type="CDD" id="cd09898">
    <property type="entry name" value="H3TH_53EXO"/>
    <property type="match status" value="1"/>
</dbReference>
<evidence type="ECO:0000313" key="14">
    <source>
        <dbReference type="EMBL" id="ADD67206.1"/>
    </source>
</evidence>
<dbReference type="OrthoDB" id="9806424at2"/>
<dbReference type="InterPro" id="IPR020045">
    <property type="entry name" value="DNA_polI_H3TH"/>
</dbReference>
<dbReference type="SUPFAM" id="SSF56672">
    <property type="entry name" value="DNA/RNA polymerases"/>
    <property type="match status" value="1"/>
</dbReference>
<keyword evidence="10" id="KW-0234">DNA repair</keyword>
<dbReference type="InterPro" id="IPR029060">
    <property type="entry name" value="PIN-like_dom_sf"/>
</dbReference>
<dbReference type="Gene3D" id="3.40.50.1010">
    <property type="entry name" value="5'-nuclease"/>
    <property type="match status" value="1"/>
</dbReference>
<keyword evidence="4 14" id="KW-0808">Transferase</keyword>
<dbReference type="SUPFAM" id="SSF47807">
    <property type="entry name" value="5' to 3' exonuclease, C-terminal subdomain"/>
    <property type="match status" value="1"/>
</dbReference>
<comment type="catalytic activity">
    <reaction evidence="11">
        <text>DNA(n) + a 2'-deoxyribonucleoside 5'-triphosphate = DNA(n+1) + diphosphate</text>
        <dbReference type="Rhea" id="RHEA:22508"/>
        <dbReference type="Rhea" id="RHEA-COMP:17339"/>
        <dbReference type="Rhea" id="RHEA-COMP:17340"/>
        <dbReference type="ChEBI" id="CHEBI:33019"/>
        <dbReference type="ChEBI" id="CHEBI:61560"/>
        <dbReference type="ChEBI" id="CHEBI:173112"/>
        <dbReference type="EC" id="2.7.7.7"/>
    </reaction>
</comment>
<keyword evidence="9" id="KW-0238">DNA-binding</keyword>
<dbReference type="CDD" id="cd09859">
    <property type="entry name" value="PIN_53EXO"/>
    <property type="match status" value="1"/>
</dbReference>
<evidence type="ECO:0000256" key="9">
    <source>
        <dbReference type="ARBA" id="ARBA00023125"/>
    </source>
</evidence>
<dbReference type="PaxDb" id="522772-Dacet_0407"/>
<sequence length="798" mass="89081">MKIVIDGSYIAFRTYHKSPPLTNSAGVPTSVIHGVMQSIITLINKYGRENIAVVFDAKGKNRRHEIHPEYKATRDATPEDLGLQFGIMDELIPLLGVAYYKVDGYEGDDIMATIAAHTKDDVGMLTKDKDIYQIVDDRVKIYDSQKGEFFGRDMVIEKFGVPPEKVRELLALAGDTADNIPGVAGVGVKTAAKLLNEHGSLDGIYENIESVKGKLKDKLIDNKDSAYLSYDLVGLDILESIPDVEIVKDDKKLSEKLTELELKTIQSKLFADSDSEDVQPDVKAVEAGDVSDVHTAVFLDGKIYVTDGEKYCEYDGHNLKSAQFFYDIKGIYRLIGERYEEAYDVFLMSWLNDPDSGGITKSKAENIEQFIGNIVVHAQEEKDKLKANGLLEVYLGMELPVAYCLGKMENNGIGFDKDVMAKVADKLQDEVAEISEKIKTFVGYDINLNSPKQLQVFLFEELGVEGLKKTKTGFSTDEESLRAMIPMNPLYAHVLEDILVYRELAKLLSTYALPLKDYVLADGRIHSSFRQTGTATGRLSSVNPNMQNIPMKGKWGVKLREAFIPREGYSFVSFDYSQIELRILAHLTGDEHLKEAYRNNEDIHTKTASGIFGVAPEKVDSGMRRLAKAVNFGILYGLSPFGLSRDTGVSQKEAKKFIEKYFATYPKVKGFIEKIAKETKEKGYAETLAGRKRFIREIRSKNRTVAMRGERIATNVPMQGSAADIIKLAMVECQAVLDDKEYDALVVLQVHDELVFEVLDKDIDEFSDRVRSIMEGVMELDVPLVVNGAAGKNLGELK</sequence>
<feature type="domain" description="DNA-directed DNA polymerase family A palm" evidence="13">
    <location>
        <begin position="556"/>
        <end position="762"/>
    </location>
</feature>
<dbReference type="InterPro" id="IPR036279">
    <property type="entry name" value="5-3_exonuclease_C_sf"/>
</dbReference>
<keyword evidence="8" id="KW-0239">DNA-directed DNA polymerase</keyword>
<gene>
    <name evidence="14" type="ordered locus">Dacet_0407</name>
</gene>
<keyword evidence="6" id="KW-0235">DNA replication</keyword>
<dbReference type="InterPro" id="IPR008918">
    <property type="entry name" value="HhH2"/>
</dbReference>
<feature type="domain" description="5'-3' exonuclease" evidence="12">
    <location>
        <begin position="1"/>
        <end position="254"/>
    </location>
</feature>
<evidence type="ECO:0000256" key="7">
    <source>
        <dbReference type="ARBA" id="ARBA00022763"/>
    </source>
</evidence>
<keyword evidence="5 14" id="KW-0548">Nucleotidyltransferase</keyword>
<dbReference type="InterPro" id="IPR002421">
    <property type="entry name" value="5-3_exonuclease"/>
</dbReference>
<dbReference type="KEGG" id="dap:Dacet_0407"/>
<keyword evidence="15" id="KW-1185">Reference proteome</keyword>
<dbReference type="PROSITE" id="PS00447">
    <property type="entry name" value="DNA_POLYMERASE_A"/>
    <property type="match status" value="1"/>
</dbReference>
<dbReference type="AlphaFoldDB" id="D4H3C2"/>
<evidence type="ECO:0000256" key="2">
    <source>
        <dbReference type="ARBA" id="ARBA00012417"/>
    </source>
</evidence>
<evidence type="ECO:0000256" key="8">
    <source>
        <dbReference type="ARBA" id="ARBA00022932"/>
    </source>
</evidence>
<dbReference type="Pfam" id="PF01367">
    <property type="entry name" value="5_3_exonuc"/>
    <property type="match status" value="1"/>
</dbReference>
<dbReference type="eggNOG" id="COG0258">
    <property type="taxonomic scope" value="Bacteria"/>
</dbReference>
<dbReference type="eggNOG" id="COG0749">
    <property type="taxonomic scope" value="Bacteria"/>
</dbReference>
<dbReference type="InterPro" id="IPR001098">
    <property type="entry name" value="DNA-dir_DNA_pol_A_palm_dom"/>
</dbReference>
<dbReference type="FunFam" id="1.10.150.20:FF:000002">
    <property type="entry name" value="DNA polymerase I"/>
    <property type="match status" value="1"/>
</dbReference>
<dbReference type="Proteomes" id="UP000002012">
    <property type="component" value="Chromosome"/>
</dbReference>
<dbReference type="FunCoup" id="D4H3C2">
    <property type="interactions" value="478"/>
</dbReference>
<dbReference type="SMART" id="SM00279">
    <property type="entry name" value="HhH2"/>
    <property type="match status" value="1"/>
</dbReference>
<dbReference type="InterPro" id="IPR019760">
    <property type="entry name" value="DNA-dir_DNA_pol_A_CS"/>
</dbReference>
<dbReference type="InterPro" id="IPR043502">
    <property type="entry name" value="DNA/RNA_pol_sf"/>
</dbReference>
<dbReference type="Gene3D" id="1.10.150.20">
    <property type="entry name" value="5' to 3' exonuclease, C-terminal subdomain"/>
    <property type="match status" value="2"/>
</dbReference>
<proteinExistence type="inferred from homology"/>
<accession>D4H3C2</accession>
<name>D4H3C2_DENA2</name>
<protein>
    <recommendedName>
        <fullName evidence="3">DNA polymerase I</fullName>
        <ecNumber evidence="2">2.7.7.7</ecNumber>
    </recommendedName>
</protein>
<dbReference type="EMBL" id="CP001968">
    <property type="protein sequence ID" value="ADD67206.1"/>
    <property type="molecule type" value="Genomic_DNA"/>
</dbReference>
<dbReference type="EC" id="2.7.7.7" evidence="2"/>
<evidence type="ECO:0000259" key="13">
    <source>
        <dbReference type="SMART" id="SM00482"/>
    </source>
</evidence>
<dbReference type="InterPro" id="IPR020046">
    <property type="entry name" value="5-3_exonucl_a-hlix_arch_N"/>
</dbReference>
<dbReference type="Pfam" id="PF00476">
    <property type="entry name" value="DNA_pol_A"/>
    <property type="match status" value="1"/>
</dbReference>
<evidence type="ECO:0000256" key="6">
    <source>
        <dbReference type="ARBA" id="ARBA00022705"/>
    </source>
</evidence>
<dbReference type="Gene3D" id="1.20.1060.10">
    <property type="entry name" value="Taq DNA Polymerase, Chain T, domain 4"/>
    <property type="match status" value="1"/>
</dbReference>
<dbReference type="STRING" id="522772.Dacet_0407"/>
<dbReference type="InParanoid" id="D4H3C2"/>
<dbReference type="SMART" id="SM00475">
    <property type="entry name" value="53EXOc"/>
    <property type="match status" value="1"/>
</dbReference>
<dbReference type="PANTHER" id="PTHR10133">
    <property type="entry name" value="DNA POLYMERASE I"/>
    <property type="match status" value="1"/>
</dbReference>
<dbReference type="SUPFAM" id="SSF88723">
    <property type="entry name" value="PIN domain-like"/>
    <property type="match status" value="1"/>
</dbReference>
<evidence type="ECO:0000313" key="15">
    <source>
        <dbReference type="Proteomes" id="UP000002012"/>
    </source>
</evidence>
<evidence type="ECO:0000256" key="10">
    <source>
        <dbReference type="ARBA" id="ARBA00023204"/>
    </source>
</evidence>
<reference evidence="14 15" key="1">
    <citation type="journal article" date="2010" name="Stand. Genomic Sci.">
        <title>Complete genome sequence of Denitrovibrio acetiphilus type strain (N2460).</title>
        <authorList>
            <person name="Kiss H."/>
            <person name="Lang E."/>
            <person name="Lapidus A."/>
            <person name="Copeland A."/>
            <person name="Nolan M."/>
            <person name="Glavina Del Rio T."/>
            <person name="Chen F."/>
            <person name="Lucas S."/>
            <person name="Tice H."/>
            <person name="Cheng J.F."/>
            <person name="Han C."/>
            <person name="Goodwin L."/>
            <person name="Pitluck S."/>
            <person name="Liolios K."/>
            <person name="Pati A."/>
            <person name="Ivanova N."/>
            <person name="Mavromatis K."/>
            <person name="Chen A."/>
            <person name="Palaniappan K."/>
            <person name="Land M."/>
            <person name="Hauser L."/>
            <person name="Chang Y.J."/>
            <person name="Jeffries C.D."/>
            <person name="Detter J.C."/>
            <person name="Brettin T."/>
            <person name="Spring S."/>
            <person name="Rohde M."/>
            <person name="Goker M."/>
            <person name="Woyke T."/>
            <person name="Bristow J."/>
            <person name="Eisen J.A."/>
            <person name="Markowitz V."/>
            <person name="Hugenholtz P."/>
            <person name="Kyrpides N.C."/>
            <person name="Klenk H.P."/>
        </authorList>
    </citation>
    <scope>NUCLEOTIDE SEQUENCE [LARGE SCALE GENOMIC DNA]</scope>
    <source>
        <strain evidence="15">DSM 12809 / NBRC 114555 / N2460</strain>
    </source>
</reference>
<evidence type="ECO:0000256" key="3">
    <source>
        <dbReference type="ARBA" id="ARBA00020311"/>
    </source>
</evidence>
<dbReference type="GO" id="GO:0006261">
    <property type="term" value="P:DNA-templated DNA replication"/>
    <property type="evidence" value="ECO:0007669"/>
    <property type="project" value="InterPro"/>
</dbReference>
<dbReference type="PRINTS" id="PR00868">
    <property type="entry name" value="DNAPOLI"/>
</dbReference>